<evidence type="ECO:0000259" key="6">
    <source>
        <dbReference type="PROSITE" id="PS50157"/>
    </source>
</evidence>
<organism evidence="7 8">
    <name type="scientific">Acanthoscelides obtectus</name>
    <name type="common">Bean weevil</name>
    <name type="synonym">Bruchus obtectus</name>
    <dbReference type="NCBI Taxonomy" id="200917"/>
    <lineage>
        <taxon>Eukaryota</taxon>
        <taxon>Metazoa</taxon>
        <taxon>Ecdysozoa</taxon>
        <taxon>Arthropoda</taxon>
        <taxon>Hexapoda</taxon>
        <taxon>Insecta</taxon>
        <taxon>Pterygota</taxon>
        <taxon>Neoptera</taxon>
        <taxon>Endopterygota</taxon>
        <taxon>Coleoptera</taxon>
        <taxon>Polyphaga</taxon>
        <taxon>Cucujiformia</taxon>
        <taxon>Chrysomeloidea</taxon>
        <taxon>Chrysomelidae</taxon>
        <taxon>Bruchinae</taxon>
        <taxon>Bruchini</taxon>
        <taxon>Acanthoscelides</taxon>
    </lineage>
</organism>
<dbReference type="SUPFAM" id="SSF57667">
    <property type="entry name" value="beta-beta-alpha zinc fingers"/>
    <property type="match status" value="5"/>
</dbReference>
<protein>
    <recommendedName>
        <fullName evidence="6">C2H2-type domain-containing protein</fullName>
    </recommendedName>
</protein>
<gene>
    <name evidence="7" type="ORF">ACAOBT_LOCUS15557</name>
</gene>
<dbReference type="InterPro" id="IPR036236">
    <property type="entry name" value="Znf_C2H2_sf"/>
</dbReference>
<dbReference type="OrthoDB" id="6780556at2759"/>
<evidence type="ECO:0000256" key="5">
    <source>
        <dbReference type="PROSITE-ProRule" id="PRU00042"/>
    </source>
</evidence>
<dbReference type="EMBL" id="CAKOFQ010006940">
    <property type="protein sequence ID" value="CAH1983466.1"/>
    <property type="molecule type" value="Genomic_DNA"/>
</dbReference>
<name>A0A9P0KZG1_ACAOB</name>
<keyword evidence="3 5" id="KW-0863">Zinc-finger</keyword>
<feature type="domain" description="C2H2-type" evidence="6">
    <location>
        <begin position="552"/>
        <end position="575"/>
    </location>
</feature>
<feature type="domain" description="C2H2-type" evidence="6">
    <location>
        <begin position="463"/>
        <end position="490"/>
    </location>
</feature>
<comment type="caution">
    <text evidence="7">The sequence shown here is derived from an EMBL/GenBank/DDBJ whole genome shotgun (WGS) entry which is preliminary data.</text>
</comment>
<reference evidence="7" key="1">
    <citation type="submission" date="2022-03" db="EMBL/GenBank/DDBJ databases">
        <authorList>
            <person name="Sayadi A."/>
        </authorList>
    </citation>
    <scope>NUCLEOTIDE SEQUENCE</scope>
</reference>
<dbReference type="PANTHER" id="PTHR24379">
    <property type="entry name" value="KRAB AND ZINC FINGER DOMAIN-CONTAINING"/>
    <property type="match status" value="1"/>
</dbReference>
<dbReference type="Gene3D" id="3.30.160.60">
    <property type="entry name" value="Classic Zinc Finger"/>
    <property type="match status" value="7"/>
</dbReference>
<evidence type="ECO:0000256" key="2">
    <source>
        <dbReference type="ARBA" id="ARBA00022737"/>
    </source>
</evidence>
<dbReference type="PANTHER" id="PTHR24379:SF121">
    <property type="entry name" value="C2H2-TYPE DOMAIN-CONTAINING PROTEIN"/>
    <property type="match status" value="1"/>
</dbReference>
<dbReference type="PROSITE" id="PS50157">
    <property type="entry name" value="ZINC_FINGER_C2H2_2"/>
    <property type="match status" value="6"/>
</dbReference>
<dbReference type="SMART" id="SM00355">
    <property type="entry name" value="ZnF_C2H2"/>
    <property type="match status" value="15"/>
</dbReference>
<dbReference type="AlphaFoldDB" id="A0A9P0KZG1"/>
<proteinExistence type="predicted"/>
<evidence type="ECO:0000256" key="1">
    <source>
        <dbReference type="ARBA" id="ARBA00022723"/>
    </source>
</evidence>
<dbReference type="Pfam" id="PF00096">
    <property type="entry name" value="zf-C2H2"/>
    <property type="match status" value="1"/>
</dbReference>
<keyword evidence="8" id="KW-1185">Reference proteome</keyword>
<feature type="domain" description="C2H2-type" evidence="6">
    <location>
        <begin position="525"/>
        <end position="552"/>
    </location>
</feature>
<accession>A0A9P0KZG1</accession>
<evidence type="ECO:0000313" key="7">
    <source>
        <dbReference type="EMBL" id="CAH1983466.1"/>
    </source>
</evidence>
<dbReference type="InterPro" id="IPR013087">
    <property type="entry name" value="Znf_C2H2_type"/>
</dbReference>
<dbReference type="PROSITE" id="PS00028">
    <property type="entry name" value="ZINC_FINGER_C2H2_1"/>
    <property type="match status" value="8"/>
</dbReference>
<evidence type="ECO:0000313" key="8">
    <source>
        <dbReference type="Proteomes" id="UP001152888"/>
    </source>
</evidence>
<sequence length="612" mass="70673">MGSSFIINMKPKTDLEPDDKPLIKSECTYPDHVADYDRIKLEAKLEPGIEINSTADSVDQMKIEFQRSEKLEEKLLLNSTNFENVDALGLHEEFDIKTESEQCDSHDLMSYSAQIEECWKREQKYSHIEEEKESFSCYICNYLCYSEKELNDHIKENHSASNLSGHMLKHTNSKTFDQYICKHCNKSFKVKLSLFDHILKKHPNFSGTVPSKIHECMHCAFKTTGRNIIKRHMVTHDTHKHFECTNCEASFKTKLCLDDHILRKHAEFTDSVSHKIHKCAECEYKTTFPDSLARHIMKHTGTKLMCTKCDASFTTKLRLDNHVLKEHPGFTASVSSKIHECIHCEYKTTYGRDLAGHMMKHTGTEHTCTRCDATFTKKLSLENHILQKHPELAASVSSKIHECTRCEYKTTYKNYLAVHMMKHTGAKLTCTKCDAPFIKKITLDDHILQKHPEMIASVSRKIYECTRCEYKSTEARHLARHLMKHTGAKLSCTKCDATFILQRSLEHHVLRKHPEFTSSVSSKLHECTQCEYKTIHAPYLANHIIKHTGSKLTCTKCDASFASKQSLHNHILQKHPELAASVSSKIHECTQCEYKTTFTQYITRHKANHMRK</sequence>
<dbReference type="Proteomes" id="UP001152888">
    <property type="component" value="Unassembled WGS sequence"/>
</dbReference>
<evidence type="ECO:0000256" key="3">
    <source>
        <dbReference type="ARBA" id="ARBA00022771"/>
    </source>
</evidence>
<keyword evidence="1" id="KW-0479">Metal-binding</keyword>
<feature type="domain" description="C2H2-type" evidence="6">
    <location>
        <begin position="277"/>
        <end position="304"/>
    </location>
</feature>
<feature type="domain" description="C2H2-type" evidence="6">
    <location>
        <begin position="179"/>
        <end position="202"/>
    </location>
</feature>
<feature type="domain" description="C2H2-type" evidence="6">
    <location>
        <begin position="401"/>
        <end position="428"/>
    </location>
</feature>
<keyword evidence="4" id="KW-0862">Zinc</keyword>
<dbReference type="GO" id="GO:0008270">
    <property type="term" value="F:zinc ion binding"/>
    <property type="evidence" value="ECO:0007669"/>
    <property type="project" value="UniProtKB-KW"/>
</dbReference>
<keyword evidence="2" id="KW-0677">Repeat</keyword>
<evidence type="ECO:0000256" key="4">
    <source>
        <dbReference type="ARBA" id="ARBA00022833"/>
    </source>
</evidence>